<proteinExistence type="predicted"/>
<protein>
    <recommendedName>
        <fullName evidence="3">Two component regulator propeller</fullName>
    </recommendedName>
</protein>
<gene>
    <name evidence="1" type="ORF">DCC35_17955</name>
</gene>
<accession>A0A4D7KAR3</accession>
<name>A0A4D7KAR3_9BACT</name>
<evidence type="ECO:0000313" key="2">
    <source>
        <dbReference type="Proteomes" id="UP000298616"/>
    </source>
</evidence>
<dbReference type="AlphaFoldDB" id="A0A4D7KAR3"/>
<evidence type="ECO:0000313" key="1">
    <source>
        <dbReference type="EMBL" id="QCK16478.1"/>
    </source>
</evidence>
<sequence length="67" mass="7791">MFFYDQFGEEIKEAIADTEGNLWISFVNGTKITVENGPYENWHYTKRNLINKRDSIYVHGGVGLTVY</sequence>
<dbReference type="OrthoDB" id="880813at2"/>
<dbReference type="Proteomes" id="UP000298616">
    <property type="component" value="Chromosome"/>
</dbReference>
<dbReference type="KEGG" id="fpf:DCC35_17955"/>
<reference evidence="1 2" key="1">
    <citation type="submission" date="2018-04" db="EMBL/GenBank/DDBJ databases">
        <title>Complete genome uncultured novel isolate.</title>
        <authorList>
            <person name="Merlino G."/>
        </authorList>
    </citation>
    <scope>NUCLEOTIDE SEQUENCE [LARGE SCALE GENOMIC DNA]</scope>
    <source>
        <strain evidence="2">R1DC9</strain>
    </source>
</reference>
<dbReference type="RefSeq" id="WP_137092067.1">
    <property type="nucleotide sequence ID" value="NZ_CP028923.1"/>
</dbReference>
<evidence type="ECO:0008006" key="3">
    <source>
        <dbReference type="Google" id="ProtNLM"/>
    </source>
</evidence>
<dbReference type="EMBL" id="CP028923">
    <property type="protein sequence ID" value="QCK16478.1"/>
    <property type="molecule type" value="Genomic_DNA"/>
</dbReference>
<organism evidence="1 2">
    <name type="scientific">Mangrovivirga cuniculi</name>
    <dbReference type="NCBI Taxonomy" id="2715131"/>
    <lineage>
        <taxon>Bacteria</taxon>
        <taxon>Pseudomonadati</taxon>
        <taxon>Bacteroidota</taxon>
        <taxon>Cytophagia</taxon>
        <taxon>Cytophagales</taxon>
        <taxon>Mangrovivirgaceae</taxon>
        <taxon>Mangrovivirga</taxon>
    </lineage>
</organism>
<keyword evidence="2" id="KW-1185">Reference proteome</keyword>